<feature type="transmembrane region" description="Helical" evidence="6">
    <location>
        <begin position="457"/>
        <end position="475"/>
    </location>
</feature>
<accession>A0A558GAG9</accession>
<feature type="transmembrane region" description="Helical" evidence="6">
    <location>
        <begin position="270"/>
        <end position="291"/>
    </location>
</feature>
<dbReference type="PANTHER" id="PTHR30250">
    <property type="entry name" value="PST FAMILY PREDICTED COLANIC ACID TRANSPORTER"/>
    <property type="match status" value="1"/>
</dbReference>
<keyword evidence="2" id="KW-1003">Cell membrane</keyword>
<dbReference type="RefSeq" id="WP_144858759.1">
    <property type="nucleotide sequence ID" value="NZ_VMTR01000061.1"/>
</dbReference>
<organism evidence="7 8">
    <name type="scientific">Haloferax volcanii</name>
    <name type="common">Halobacterium volcanii</name>
    <dbReference type="NCBI Taxonomy" id="2246"/>
    <lineage>
        <taxon>Archaea</taxon>
        <taxon>Methanobacteriati</taxon>
        <taxon>Methanobacteriota</taxon>
        <taxon>Stenosarchaea group</taxon>
        <taxon>Halobacteria</taxon>
        <taxon>Halobacteriales</taxon>
        <taxon>Haloferacaceae</taxon>
        <taxon>Haloferax</taxon>
    </lineage>
</organism>
<feature type="transmembrane region" description="Helical" evidence="6">
    <location>
        <begin position="183"/>
        <end position="203"/>
    </location>
</feature>
<gene>
    <name evidence="7" type="ORF">FQA18_10060</name>
</gene>
<feature type="transmembrane region" description="Helical" evidence="6">
    <location>
        <begin position="223"/>
        <end position="250"/>
    </location>
</feature>
<dbReference type="Pfam" id="PF01943">
    <property type="entry name" value="Polysacc_synt"/>
    <property type="match status" value="1"/>
</dbReference>
<evidence type="ECO:0000256" key="6">
    <source>
        <dbReference type="SAM" id="Phobius"/>
    </source>
</evidence>
<dbReference type="InterPro" id="IPR050833">
    <property type="entry name" value="Poly_Biosynth_Transport"/>
</dbReference>
<protein>
    <submittedName>
        <fullName evidence="7">Flippase</fullName>
    </submittedName>
</protein>
<dbReference type="PANTHER" id="PTHR30250:SF11">
    <property type="entry name" value="O-ANTIGEN TRANSPORTER-RELATED"/>
    <property type="match status" value="1"/>
</dbReference>
<feature type="transmembrane region" description="Helical" evidence="6">
    <location>
        <begin position="12"/>
        <end position="31"/>
    </location>
</feature>
<name>A0A558GAG9_HALVO</name>
<evidence type="ECO:0000256" key="4">
    <source>
        <dbReference type="ARBA" id="ARBA00022989"/>
    </source>
</evidence>
<keyword evidence="4 6" id="KW-1133">Transmembrane helix</keyword>
<feature type="transmembrane region" description="Helical" evidence="6">
    <location>
        <begin position="159"/>
        <end position="177"/>
    </location>
</feature>
<dbReference type="EMBL" id="VMTR01000061">
    <property type="protein sequence ID" value="TVT94773.1"/>
    <property type="molecule type" value="Genomic_DNA"/>
</dbReference>
<proteinExistence type="predicted"/>
<feature type="transmembrane region" description="Helical" evidence="6">
    <location>
        <begin position="43"/>
        <end position="65"/>
    </location>
</feature>
<keyword evidence="5 6" id="KW-0472">Membrane</keyword>
<dbReference type="GO" id="GO:0005886">
    <property type="term" value="C:plasma membrane"/>
    <property type="evidence" value="ECO:0007669"/>
    <property type="project" value="UniProtKB-SubCell"/>
</dbReference>
<feature type="transmembrane region" description="Helical" evidence="6">
    <location>
        <begin position="426"/>
        <end position="445"/>
    </location>
</feature>
<comment type="subcellular location">
    <subcellularLocation>
        <location evidence="1">Cell membrane</location>
        <topology evidence="1">Multi-pass membrane protein</topology>
    </subcellularLocation>
</comment>
<evidence type="ECO:0000256" key="3">
    <source>
        <dbReference type="ARBA" id="ARBA00022692"/>
    </source>
</evidence>
<feature type="transmembrane region" description="Helical" evidence="6">
    <location>
        <begin position="303"/>
        <end position="322"/>
    </location>
</feature>
<feature type="transmembrane region" description="Helical" evidence="6">
    <location>
        <begin position="372"/>
        <end position="390"/>
    </location>
</feature>
<sequence>MEIKDSFEELLTGAGVSFIGIVLAQGLTLGSEVLFANLLGPRLYGQIGLAASIGVSLATIISLGLPQGIARLWRTVDTDVERQSLLISSYLLVSGLCAIVLITFFTFPGQISRLINTPSISGSIPFFSVFIVFFSISLTTLGALRGMKQPTISTLSRDVFPKISGLIIFVLFVFLGQSYRGAVLFWVSSGVVSFISSSFFLWYKTRWNPISVVNAGFSKISQLWEFSWPLALEAAFMSLMINLDIILIGYFSSSSAVGFYRSVQPLSRGLTLFLGSFTFLYLPIATDYFNGDENNELKRIYQASTKWILFVTYPLALLFVFFSPEVVLTLFDERYLPAASALSILSIGMFLRAAVGPNGATVKAINKTKIDLIASLAGLLTNVALNVILIPDFGFIGAAVATSISFLIFNLVDSIVVFVVTGAHPLTINVFKQLIPSGIFAWYLSTTSLASPGILDVGLLFILLSISHIISYIITRSVDSDDQLIIETIEDKTGFDLNFI</sequence>
<feature type="transmembrane region" description="Helical" evidence="6">
    <location>
        <begin position="334"/>
        <end position="351"/>
    </location>
</feature>
<evidence type="ECO:0000256" key="5">
    <source>
        <dbReference type="ARBA" id="ARBA00023136"/>
    </source>
</evidence>
<dbReference type="InterPro" id="IPR002797">
    <property type="entry name" value="Polysacc_synth"/>
</dbReference>
<keyword evidence="3 6" id="KW-0812">Transmembrane</keyword>
<feature type="transmembrane region" description="Helical" evidence="6">
    <location>
        <begin position="127"/>
        <end position="147"/>
    </location>
</feature>
<evidence type="ECO:0000256" key="2">
    <source>
        <dbReference type="ARBA" id="ARBA00022475"/>
    </source>
</evidence>
<dbReference type="Proteomes" id="UP000320212">
    <property type="component" value="Unassembled WGS sequence"/>
</dbReference>
<feature type="transmembrane region" description="Helical" evidence="6">
    <location>
        <begin position="85"/>
        <end position="107"/>
    </location>
</feature>
<evidence type="ECO:0000313" key="8">
    <source>
        <dbReference type="Proteomes" id="UP000320212"/>
    </source>
</evidence>
<reference evidence="7 8" key="1">
    <citation type="submission" date="2019-07" db="EMBL/GenBank/DDBJ databases">
        <title>Draft genome sequence of Haloferax volcanii SS0101, isolated from salt farm in Samut Sakhon, Thailand.</title>
        <authorList>
            <person name="Wanthongcharoen S."/>
            <person name="Yamprayoonswat W."/>
            <person name="Ruangsuj P."/>
            <person name="Thongpramul N."/>
            <person name="Jumpathong W."/>
            <person name="Sittihan S."/>
            <person name="Kanjanavas P."/>
            <person name="Yasawong M."/>
        </authorList>
    </citation>
    <scope>NUCLEOTIDE SEQUENCE [LARGE SCALE GENOMIC DNA]</scope>
    <source>
        <strain evidence="7 8">SS0101</strain>
    </source>
</reference>
<evidence type="ECO:0000256" key="1">
    <source>
        <dbReference type="ARBA" id="ARBA00004651"/>
    </source>
</evidence>
<dbReference type="CDD" id="cd13128">
    <property type="entry name" value="MATE_Wzx_like"/>
    <property type="match status" value="1"/>
</dbReference>
<comment type="caution">
    <text evidence="7">The sequence shown here is derived from an EMBL/GenBank/DDBJ whole genome shotgun (WGS) entry which is preliminary data.</text>
</comment>
<dbReference type="AlphaFoldDB" id="A0A558GAG9"/>
<feature type="transmembrane region" description="Helical" evidence="6">
    <location>
        <begin position="396"/>
        <end position="419"/>
    </location>
</feature>
<evidence type="ECO:0000313" key="7">
    <source>
        <dbReference type="EMBL" id="TVT94773.1"/>
    </source>
</evidence>